<evidence type="ECO:0000313" key="2">
    <source>
        <dbReference type="Proteomes" id="UP000527355"/>
    </source>
</evidence>
<dbReference type="EMBL" id="JABWUV010000008">
    <property type="protein sequence ID" value="KAF6336919.1"/>
    <property type="molecule type" value="Genomic_DNA"/>
</dbReference>
<organism evidence="1 2">
    <name type="scientific">Myotis myotis</name>
    <name type="common">Greater mouse-eared bat</name>
    <name type="synonym">Vespertilio myotis</name>
    <dbReference type="NCBI Taxonomy" id="51298"/>
    <lineage>
        <taxon>Eukaryota</taxon>
        <taxon>Metazoa</taxon>
        <taxon>Chordata</taxon>
        <taxon>Craniata</taxon>
        <taxon>Vertebrata</taxon>
        <taxon>Euteleostomi</taxon>
        <taxon>Mammalia</taxon>
        <taxon>Eutheria</taxon>
        <taxon>Laurasiatheria</taxon>
        <taxon>Chiroptera</taxon>
        <taxon>Yangochiroptera</taxon>
        <taxon>Vespertilionidae</taxon>
        <taxon>Myotis</taxon>
    </lineage>
</organism>
<proteinExistence type="predicted"/>
<evidence type="ECO:0000313" key="1">
    <source>
        <dbReference type="EMBL" id="KAF6336919.1"/>
    </source>
</evidence>
<comment type="caution">
    <text evidence="1">The sequence shown here is derived from an EMBL/GenBank/DDBJ whole genome shotgun (WGS) entry which is preliminary data.</text>
</comment>
<name>A0A7J7WHR2_MYOMY</name>
<dbReference type="AlphaFoldDB" id="A0A7J7WHR2"/>
<protein>
    <submittedName>
        <fullName evidence="1">Uncharacterized protein</fullName>
    </submittedName>
</protein>
<sequence>MCKTITFQYVLSMYYYMSRFHGPSLVHGFPAQSPPPAGQDHERASCKPSCLGTGGGGGGGRGQWKGVDSKADPHWAMMTSAGELTFSFLNQGQHLHTLKLTDANFYPTVFVYFGRDVHVTQYSLSLAHTWLNKQR</sequence>
<keyword evidence="2" id="KW-1185">Reference proteome</keyword>
<gene>
    <name evidence="1" type="ORF">mMyoMyo1_012120</name>
</gene>
<dbReference type="Proteomes" id="UP000527355">
    <property type="component" value="Unassembled WGS sequence"/>
</dbReference>
<reference evidence="1 2" key="1">
    <citation type="journal article" date="2020" name="Nature">
        <title>Six reference-quality genomes reveal evolution of bat adaptations.</title>
        <authorList>
            <person name="Jebb D."/>
            <person name="Huang Z."/>
            <person name="Pippel M."/>
            <person name="Hughes G.M."/>
            <person name="Lavrichenko K."/>
            <person name="Devanna P."/>
            <person name="Winkler S."/>
            <person name="Jermiin L.S."/>
            <person name="Skirmuntt E.C."/>
            <person name="Katzourakis A."/>
            <person name="Burkitt-Gray L."/>
            <person name="Ray D.A."/>
            <person name="Sullivan K.A.M."/>
            <person name="Roscito J.G."/>
            <person name="Kirilenko B.M."/>
            <person name="Davalos L.M."/>
            <person name="Corthals A.P."/>
            <person name="Power M.L."/>
            <person name="Jones G."/>
            <person name="Ransome R.D."/>
            <person name="Dechmann D.K.N."/>
            <person name="Locatelli A.G."/>
            <person name="Puechmaille S.J."/>
            <person name="Fedrigo O."/>
            <person name="Jarvis E.D."/>
            <person name="Hiller M."/>
            <person name="Vernes S.C."/>
            <person name="Myers E.W."/>
            <person name="Teeling E.C."/>
        </authorList>
    </citation>
    <scope>NUCLEOTIDE SEQUENCE [LARGE SCALE GENOMIC DNA]</scope>
    <source>
        <strain evidence="1">MMyoMyo1</strain>
        <tissue evidence="1">Flight muscle</tissue>
    </source>
</reference>
<accession>A0A7J7WHR2</accession>